<dbReference type="GeneID" id="77675333"/>
<comment type="caution">
    <text evidence="5">The sequence shown here is derived from an EMBL/GenBank/DDBJ whole genome shotgun (WGS) entry which is preliminary data.</text>
</comment>
<dbReference type="RefSeq" id="XP_052905837.1">
    <property type="nucleotide sequence ID" value="XM_053048012.1"/>
</dbReference>
<protein>
    <recommendedName>
        <fullName evidence="7">DNA polymerase delta subunit OB-fold domain-containing protein</fullName>
    </recommendedName>
</protein>
<dbReference type="AlphaFoldDB" id="A0A086J564"/>
<evidence type="ECO:0000256" key="1">
    <source>
        <dbReference type="ARBA" id="ARBA00006035"/>
    </source>
</evidence>
<dbReference type="InterPro" id="IPR007185">
    <property type="entry name" value="DNA_pol_a/d/e_bsu"/>
</dbReference>
<comment type="similarity">
    <text evidence="1">Belongs to the DNA polymerase delta/II small subunit family.</text>
</comment>
<dbReference type="GO" id="GO:0003677">
    <property type="term" value="F:DNA binding"/>
    <property type="evidence" value="ECO:0007669"/>
    <property type="project" value="InterPro"/>
</dbReference>
<dbReference type="Gene3D" id="3.60.21.50">
    <property type="match status" value="1"/>
</dbReference>
<dbReference type="Pfam" id="PF18018">
    <property type="entry name" value="DNA_pol_D_N"/>
    <property type="match status" value="1"/>
</dbReference>
<accession>A0A086J564</accession>
<keyword evidence="2" id="KW-0235">DNA replication</keyword>
<organism evidence="5 6">
    <name type="scientific">Nematocida ausubeli (strain ATCC PRA-371 / ERTm2)</name>
    <name type="common">Nematode killer fungus</name>
    <dbReference type="NCBI Taxonomy" id="1913371"/>
    <lineage>
        <taxon>Eukaryota</taxon>
        <taxon>Fungi</taxon>
        <taxon>Fungi incertae sedis</taxon>
        <taxon>Microsporidia</taxon>
        <taxon>Nematocida</taxon>
    </lineage>
</organism>
<evidence type="ECO:0000313" key="5">
    <source>
        <dbReference type="EMBL" id="KFG27282.1"/>
    </source>
</evidence>
<evidence type="ECO:0000313" key="6">
    <source>
        <dbReference type="Proteomes" id="UP000054524"/>
    </source>
</evidence>
<dbReference type="HOGENOM" id="CLU_711918_0_0_1"/>
<name>A0A086J564_NEMA1</name>
<feature type="domain" description="DNA polymerase delta subunit OB-fold" evidence="4">
    <location>
        <begin position="5"/>
        <end position="152"/>
    </location>
</feature>
<sequence length="371" mass="41816">MYKSQYSTVYNKRWHAQSQGLIEHSKENAHHFCGYLTSGKIFLVGTLEISYPKKKVIASYSKVSREIRANPIENEYYEECANKSAISNLQKEEERSNMLGCLLENTEYFLESPNLERIKLIISDETSEYLVDGVVIGVLGEKNNENHFVVDTIVHQADVAKENRISRPALTISRIENSSFDYADGANSLLLSANAKNIQNIPKSVPIVLFDSLQEDTSVSNRVVLVPTPKDNPLVMIPWDLNMTPNNKKFTQKHIEAALSPSVIKVDGLSIGIVNINSIASMLKYHNLGHSEESYLKAMMILLKNMHLSPLSPYSCPAMPMETDRFIMQTLPHVLVLNCAFSKEHHVVINNTPVILVLLNDIPVYISQKEK</sequence>
<dbReference type="GO" id="GO:0006271">
    <property type="term" value="P:DNA strand elongation involved in DNA replication"/>
    <property type="evidence" value="ECO:0007669"/>
    <property type="project" value="TreeGrafter"/>
</dbReference>
<dbReference type="Gene3D" id="2.40.50.430">
    <property type="match status" value="1"/>
</dbReference>
<dbReference type="GO" id="GO:0043625">
    <property type="term" value="C:delta DNA polymerase complex"/>
    <property type="evidence" value="ECO:0007669"/>
    <property type="project" value="TreeGrafter"/>
</dbReference>
<evidence type="ECO:0000259" key="3">
    <source>
        <dbReference type="Pfam" id="PF04042"/>
    </source>
</evidence>
<dbReference type="PANTHER" id="PTHR10416:SF0">
    <property type="entry name" value="DNA POLYMERASE DELTA SUBUNIT 2"/>
    <property type="match status" value="1"/>
</dbReference>
<dbReference type="Pfam" id="PF04042">
    <property type="entry name" value="DNA_pol_E_B"/>
    <property type="match status" value="1"/>
</dbReference>
<feature type="domain" description="DNA polymerase alpha/delta/epsilon subunit B" evidence="3">
    <location>
        <begin position="206"/>
        <end position="340"/>
    </location>
</feature>
<proteinExistence type="inferred from homology"/>
<evidence type="ECO:0000256" key="2">
    <source>
        <dbReference type="ARBA" id="ARBA00022705"/>
    </source>
</evidence>
<dbReference type="PANTHER" id="PTHR10416">
    <property type="entry name" value="DNA POLYMERASE DELTA SUBUNIT 2"/>
    <property type="match status" value="1"/>
</dbReference>
<evidence type="ECO:0000259" key="4">
    <source>
        <dbReference type="Pfam" id="PF18018"/>
    </source>
</evidence>
<dbReference type="Proteomes" id="UP000054524">
    <property type="component" value="Unassembled WGS sequence"/>
</dbReference>
<gene>
    <name evidence="5" type="ORF">NESG_00360</name>
</gene>
<dbReference type="InterPro" id="IPR024826">
    <property type="entry name" value="DNA_pol_delta/II_ssu"/>
</dbReference>
<reference evidence="5 6" key="1">
    <citation type="journal article" date="2014" name="Genome Announc.">
        <title>Genome Sequence of the Microsporidian Species Nematocida sp1 Strain ERTm6 (ATCC PRA-372).</title>
        <authorList>
            <person name="Bakowski M.A."/>
            <person name="Priest M."/>
            <person name="Young S."/>
            <person name="Cuomo C.A."/>
            <person name="Troemel E.R."/>
        </authorList>
    </citation>
    <scope>NUCLEOTIDE SEQUENCE [LARGE SCALE GENOMIC DNA]</scope>
    <source>
        <strain evidence="5 6">ERTm6</strain>
    </source>
</reference>
<dbReference type="InterPro" id="IPR040663">
    <property type="entry name" value="DNA_pol_D_N"/>
</dbReference>
<evidence type="ECO:0008006" key="7">
    <source>
        <dbReference type="Google" id="ProtNLM"/>
    </source>
</evidence>
<dbReference type="EMBL" id="AKIJ01000001">
    <property type="protein sequence ID" value="KFG27282.1"/>
    <property type="molecule type" value="Genomic_DNA"/>
</dbReference>
<keyword evidence="6" id="KW-1185">Reference proteome</keyword>